<evidence type="ECO:0008006" key="3">
    <source>
        <dbReference type="Google" id="ProtNLM"/>
    </source>
</evidence>
<proteinExistence type="predicted"/>
<gene>
    <name evidence="1" type="ORF">GCM10010517_03460</name>
</gene>
<sequence length="113" mass="12061">MRNIPIPVDVSRLQFICVKAPCPRIVNKDTGEIKTDKVSGQTVYEVLFSVEDTTGKIELVKIGIAGEPPVSPGDAVRPIGLVGYVWELSGRWGIAYRATSLVPLTAPAEAAGV</sequence>
<comment type="caution">
    <text evidence="1">The sequence shown here is derived from an EMBL/GenBank/DDBJ whole genome shotgun (WGS) entry which is preliminary data.</text>
</comment>
<dbReference type="EMBL" id="BAAAVI010000001">
    <property type="protein sequence ID" value="GAA2846693.1"/>
    <property type="molecule type" value="Genomic_DNA"/>
</dbReference>
<dbReference type="RefSeq" id="WP_344967011.1">
    <property type="nucleotide sequence ID" value="NZ_BAAAVI010000001.1"/>
</dbReference>
<name>A0ABN3VPN9_9ACTN</name>
<dbReference type="Proteomes" id="UP001500831">
    <property type="component" value="Unassembled WGS sequence"/>
</dbReference>
<evidence type="ECO:0000313" key="1">
    <source>
        <dbReference type="EMBL" id="GAA2846693.1"/>
    </source>
</evidence>
<evidence type="ECO:0000313" key="2">
    <source>
        <dbReference type="Proteomes" id="UP001500831"/>
    </source>
</evidence>
<accession>A0ABN3VPN9</accession>
<keyword evidence="2" id="KW-1185">Reference proteome</keyword>
<organism evidence="1 2">
    <name type="scientific">Streptosporangium fragile</name>
    <dbReference type="NCBI Taxonomy" id="46186"/>
    <lineage>
        <taxon>Bacteria</taxon>
        <taxon>Bacillati</taxon>
        <taxon>Actinomycetota</taxon>
        <taxon>Actinomycetes</taxon>
        <taxon>Streptosporangiales</taxon>
        <taxon>Streptosporangiaceae</taxon>
        <taxon>Streptosporangium</taxon>
    </lineage>
</organism>
<protein>
    <recommendedName>
        <fullName evidence="3">Regulatory protein</fullName>
    </recommendedName>
</protein>
<reference evidence="1 2" key="1">
    <citation type="journal article" date="2019" name="Int. J. Syst. Evol. Microbiol.">
        <title>The Global Catalogue of Microorganisms (GCM) 10K type strain sequencing project: providing services to taxonomists for standard genome sequencing and annotation.</title>
        <authorList>
            <consortium name="The Broad Institute Genomics Platform"/>
            <consortium name="The Broad Institute Genome Sequencing Center for Infectious Disease"/>
            <person name="Wu L."/>
            <person name="Ma J."/>
        </authorList>
    </citation>
    <scope>NUCLEOTIDE SEQUENCE [LARGE SCALE GENOMIC DNA]</scope>
    <source>
        <strain evidence="1 2">JCM 6242</strain>
    </source>
</reference>